<feature type="region of interest" description="Disordered" evidence="1">
    <location>
        <begin position="206"/>
        <end position="225"/>
    </location>
</feature>
<evidence type="ECO:0000313" key="3">
    <source>
        <dbReference type="Proteomes" id="UP000215914"/>
    </source>
</evidence>
<dbReference type="InParanoid" id="A0A251TBZ8"/>
<gene>
    <name evidence="2" type="ORF">HannXRQ_Chr11g0330831</name>
</gene>
<sequence>MVMKQKGIKKKKRKRCVPQDLNPVKTLIPLYQPLTSVFPSHSHVCSISTKHTHKWSSYKSQAGLSSLSRLYTADFKPTTTSRSNFPLFPSRSLYISNHPHNRQRSETHTRVTSELVTLVGPRRRPRRRPERTATRQEPPLEDLRSIKVAGSIRRNLKTLASTIGNRFIFGNRVRPLGFPNPYSCVISRKLYTQPIVTSELVTLVGPRRRPRRRPERTATRQEPPLEDLRSIKVAGSIRRNLKTLASTIGNRFIFGNRVRPLGFPNPYSCVISRKLYTQPMLMIMR</sequence>
<dbReference type="AlphaFoldDB" id="A0A251TBZ8"/>
<feature type="region of interest" description="Disordered" evidence="1">
    <location>
        <begin position="120"/>
        <end position="140"/>
    </location>
</feature>
<accession>A0A251TBZ8</accession>
<organism evidence="2 3">
    <name type="scientific">Helianthus annuus</name>
    <name type="common">Common sunflower</name>
    <dbReference type="NCBI Taxonomy" id="4232"/>
    <lineage>
        <taxon>Eukaryota</taxon>
        <taxon>Viridiplantae</taxon>
        <taxon>Streptophyta</taxon>
        <taxon>Embryophyta</taxon>
        <taxon>Tracheophyta</taxon>
        <taxon>Spermatophyta</taxon>
        <taxon>Magnoliopsida</taxon>
        <taxon>eudicotyledons</taxon>
        <taxon>Gunneridae</taxon>
        <taxon>Pentapetalae</taxon>
        <taxon>asterids</taxon>
        <taxon>campanulids</taxon>
        <taxon>Asterales</taxon>
        <taxon>Asteraceae</taxon>
        <taxon>Asteroideae</taxon>
        <taxon>Heliantheae alliance</taxon>
        <taxon>Heliantheae</taxon>
        <taxon>Helianthus</taxon>
    </lineage>
</organism>
<proteinExistence type="predicted"/>
<protein>
    <submittedName>
        <fullName evidence="2">Uncharacterized protein</fullName>
    </submittedName>
</protein>
<evidence type="ECO:0000313" key="2">
    <source>
        <dbReference type="EMBL" id="OTG07471.1"/>
    </source>
</evidence>
<name>A0A251TBZ8_HELAN</name>
<dbReference type="EMBL" id="CM007900">
    <property type="protein sequence ID" value="OTG07471.1"/>
    <property type="molecule type" value="Genomic_DNA"/>
</dbReference>
<reference evidence="3" key="1">
    <citation type="journal article" date="2017" name="Nature">
        <title>The sunflower genome provides insights into oil metabolism, flowering and Asterid evolution.</title>
        <authorList>
            <person name="Badouin H."/>
            <person name="Gouzy J."/>
            <person name="Grassa C.J."/>
            <person name="Murat F."/>
            <person name="Staton S.E."/>
            <person name="Cottret L."/>
            <person name="Lelandais-Briere C."/>
            <person name="Owens G.L."/>
            <person name="Carrere S."/>
            <person name="Mayjonade B."/>
            <person name="Legrand L."/>
            <person name="Gill N."/>
            <person name="Kane N.C."/>
            <person name="Bowers J.E."/>
            <person name="Hubner S."/>
            <person name="Bellec A."/>
            <person name="Berard A."/>
            <person name="Berges H."/>
            <person name="Blanchet N."/>
            <person name="Boniface M.C."/>
            <person name="Brunel D."/>
            <person name="Catrice O."/>
            <person name="Chaidir N."/>
            <person name="Claudel C."/>
            <person name="Donnadieu C."/>
            <person name="Faraut T."/>
            <person name="Fievet G."/>
            <person name="Helmstetter N."/>
            <person name="King M."/>
            <person name="Knapp S.J."/>
            <person name="Lai Z."/>
            <person name="Le Paslier M.C."/>
            <person name="Lippi Y."/>
            <person name="Lorenzon L."/>
            <person name="Mandel J.R."/>
            <person name="Marage G."/>
            <person name="Marchand G."/>
            <person name="Marquand E."/>
            <person name="Bret-Mestries E."/>
            <person name="Morien E."/>
            <person name="Nambeesan S."/>
            <person name="Nguyen T."/>
            <person name="Pegot-Espagnet P."/>
            <person name="Pouilly N."/>
            <person name="Raftis F."/>
            <person name="Sallet E."/>
            <person name="Schiex T."/>
            <person name="Thomas J."/>
            <person name="Vandecasteele C."/>
            <person name="Vares D."/>
            <person name="Vear F."/>
            <person name="Vautrin S."/>
            <person name="Crespi M."/>
            <person name="Mangin B."/>
            <person name="Burke J.M."/>
            <person name="Salse J."/>
            <person name="Munos S."/>
            <person name="Vincourt P."/>
            <person name="Rieseberg L.H."/>
            <person name="Langlade N.B."/>
        </authorList>
    </citation>
    <scope>NUCLEOTIDE SEQUENCE [LARGE SCALE GENOMIC DNA]</scope>
    <source>
        <strain evidence="3">cv. SF193</strain>
    </source>
</reference>
<evidence type="ECO:0000256" key="1">
    <source>
        <dbReference type="SAM" id="MobiDB-lite"/>
    </source>
</evidence>
<keyword evidence="3" id="KW-1185">Reference proteome</keyword>
<dbReference type="Proteomes" id="UP000215914">
    <property type="component" value="Chromosome 11"/>
</dbReference>